<evidence type="ECO:0000256" key="6">
    <source>
        <dbReference type="ARBA" id="ARBA00039970"/>
    </source>
</evidence>
<evidence type="ECO:0000256" key="3">
    <source>
        <dbReference type="ARBA" id="ARBA00022490"/>
    </source>
</evidence>
<reference evidence="8 9" key="1">
    <citation type="submission" date="2021-06" db="EMBL/GenBank/DDBJ databases">
        <title>Complete genome of Haloferula helveola possessing various polysaccharide degrading enzymes.</title>
        <authorList>
            <person name="Takami H."/>
            <person name="Huang C."/>
            <person name="Hamasaki K."/>
        </authorList>
    </citation>
    <scope>NUCLEOTIDE SEQUENCE [LARGE SCALE GENOMIC DNA]</scope>
    <source>
        <strain evidence="8 9">CN-1</strain>
    </source>
</reference>
<accession>A0ABN6H8A1</accession>
<name>A0ABN6H8A1_9BACT</name>
<keyword evidence="5" id="KW-0067">ATP-binding</keyword>
<evidence type="ECO:0000313" key="8">
    <source>
        <dbReference type="EMBL" id="BCX49378.1"/>
    </source>
</evidence>
<sequence>MIFQAKIDGWSGIKAGLEGQGKHQGALRLRRWPGLARHPPMIADEIEVKLEFETAPFLHSLFANDPRELKLLEERLQVRSVTRDGWILLVGPKDGVESAQRVFMDLEQAKRGGAEITPRDFRMAVEVAASGGDTGVSELTEVRLLGRRGRKPVVPKTPRQLEYLRAIEANDVCFGLGPAGTGKTYLAMAMALAMLKEKRIQRVVLTRPAVEAGEALGFLPGDLREKVAPYLRPLYDAIHDMIGTEEGERYLEDGTIEIAPLAFMRGRTLARSFVILDEAQNTTKEQMFMALTRLGEESRMVVTGDSSQVDLKPNIPSGLAEAERALEDVEGIGFVRFSGEDVVRHAVVGRIIAAYRRWRDS</sequence>
<gene>
    <name evidence="8" type="ORF">HAHE_32860</name>
</gene>
<evidence type="ECO:0000256" key="5">
    <source>
        <dbReference type="ARBA" id="ARBA00022840"/>
    </source>
</evidence>
<dbReference type="Proteomes" id="UP001374893">
    <property type="component" value="Chromosome"/>
</dbReference>
<comment type="similarity">
    <text evidence="2">Belongs to the PhoH family.</text>
</comment>
<evidence type="ECO:0000313" key="9">
    <source>
        <dbReference type="Proteomes" id="UP001374893"/>
    </source>
</evidence>
<evidence type="ECO:0000256" key="4">
    <source>
        <dbReference type="ARBA" id="ARBA00022741"/>
    </source>
</evidence>
<keyword evidence="4" id="KW-0547">Nucleotide-binding</keyword>
<dbReference type="Gene3D" id="3.40.50.300">
    <property type="entry name" value="P-loop containing nucleotide triphosphate hydrolases"/>
    <property type="match status" value="1"/>
</dbReference>
<evidence type="ECO:0000259" key="7">
    <source>
        <dbReference type="Pfam" id="PF02562"/>
    </source>
</evidence>
<dbReference type="InterPro" id="IPR027417">
    <property type="entry name" value="P-loop_NTPase"/>
</dbReference>
<dbReference type="InterPro" id="IPR003714">
    <property type="entry name" value="PhoH"/>
</dbReference>
<dbReference type="PANTHER" id="PTHR30473">
    <property type="entry name" value="PROTEIN PHOH"/>
    <property type="match status" value="1"/>
</dbReference>
<organism evidence="8 9">
    <name type="scientific">Haloferula helveola</name>
    <dbReference type="NCBI Taxonomy" id="490095"/>
    <lineage>
        <taxon>Bacteria</taxon>
        <taxon>Pseudomonadati</taxon>
        <taxon>Verrucomicrobiota</taxon>
        <taxon>Verrucomicrobiia</taxon>
        <taxon>Verrucomicrobiales</taxon>
        <taxon>Verrucomicrobiaceae</taxon>
        <taxon>Haloferula</taxon>
    </lineage>
</organism>
<keyword evidence="9" id="KW-1185">Reference proteome</keyword>
<dbReference type="Pfam" id="PF02562">
    <property type="entry name" value="PhoH"/>
    <property type="match status" value="1"/>
</dbReference>
<dbReference type="EMBL" id="AP024702">
    <property type="protein sequence ID" value="BCX49378.1"/>
    <property type="molecule type" value="Genomic_DNA"/>
</dbReference>
<dbReference type="PANTHER" id="PTHR30473:SF1">
    <property type="entry name" value="PHOH-LIKE PROTEIN"/>
    <property type="match status" value="1"/>
</dbReference>
<proteinExistence type="inferred from homology"/>
<feature type="domain" description="PhoH-like protein" evidence="7">
    <location>
        <begin position="153"/>
        <end position="355"/>
    </location>
</feature>
<protein>
    <recommendedName>
        <fullName evidence="6">PhoH-like protein</fullName>
    </recommendedName>
</protein>
<comment type="subcellular location">
    <subcellularLocation>
        <location evidence="1">Cytoplasm</location>
    </subcellularLocation>
</comment>
<keyword evidence="3" id="KW-0963">Cytoplasm</keyword>
<dbReference type="SUPFAM" id="SSF52540">
    <property type="entry name" value="P-loop containing nucleoside triphosphate hydrolases"/>
    <property type="match status" value="1"/>
</dbReference>
<evidence type="ECO:0000256" key="2">
    <source>
        <dbReference type="ARBA" id="ARBA00010393"/>
    </source>
</evidence>
<evidence type="ECO:0000256" key="1">
    <source>
        <dbReference type="ARBA" id="ARBA00004496"/>
    </source>
</evidence>
<dbReference type="InterPro" id="IPR051451">
    <property type="entry name" value="PhoH2-like"/>
</dbReference>